<accession>A0ABP1R7N9</accession>
<protein>
    <recommendedName>
        <fullName evidence="1">Coatomer alpha subunit C-terminal domain-containing protein</fullName>
    </recommendedName>
</protein>
<comment type="caution">
    <text evidence="2">The sequence shown here is derived from an EMBL/GenBank/DDBJ whole genome shotgun (WGS) entry which is preliminary data.</text>
</comment>
<gene>
    <name evidence="2" type="ORF">ODALV1_LOCUS19115</name>
</gene>
<dbReference type="EMBL" id="CAXLJM020000064">
    <property type="protein sequence ID" value="CAL8120866.1"/>
    <property type="molecule type" value="Genomic_DNA"/>
</dbReference>
<feature type="domain" description="Coatomer alpha subunit C-terminal" evidence="1">
    <location>
        <begin position="1"/>
        <end position="115"/>
    </location>
</feature>
<evidence type="ECO:0000313" key="3">
    <source>
        <dbReference type="Proteomes" id="UP001642540"/>
    </source>
</evidence>
<sequence>MNLTFKLKNYKSALSFARRLLELGPLADMTQQIRKLLQVCGENPVDEHTMEYNDHAPILICAKSYELIYKGNPEIKCPFCGASYMPQFSGILCTVCTVAEVGNDAKGLRISPFQFPKSNILFHLQLVRN</sequence>
<organism evidence="2 3">
    <name type="scientific">Orchesella dallaii</name>
    <dbReference type="NCBI Taxonomy" id="48710"/>
    <lineage>
        <taxon>Eukaryota</taxon>
        <taxon>Metazoa</taxon>
        <taxon>Ecdysozoa</taxon>
        <taxon>Arthropoda</taxon>
        <taxon>Hexapoda</taxon>
        <taxon>Collembola</taxon>
        <taxon>Entomobryomorpha</taxon>
        <taxon>Entomobryoidea</taxon>
        <taxon>Orchesellidae</taxon>
        <taxon>Orchesellinae</taxon>
        <taxon>Orchesella</taxon>
    </lineage>
</organism>
<dbReference type="Proteomes" id="UP001642540">
    <property type="component" value="Unassembled WGS sequence"/>
</dbReference>
<evidence type="ECO:0000313" key="2">
    <source>
        <dbReference type="EMBL" id="CAL8120866.1"/>
    </source>
</evidence>
<proteinExistence type="predicted"/>
<dbReference type="Pfam" id="PF06957">
    <property type="entry name" value="COPI_C"/>
    <property type="match status" value="1"/>
</dbReference>
<name>A0ABP1R7N9_9HEXA</name>
<keyword evidence="3" id="KW-1185">Reference proteome</keyword>
<dbReference type="InterPro" id="IPR010714">
    <property type="entry name" value="Coatomer_asu_C"/>
</dbReference>
<evidence type="ECO:0000259" key="1">
    <source>
        <dbReference type="Pfam" id="PF06957"/>
    </source>
</evidence>
<reference evidence="2 3" key="1">
    <citation type="submission" date="2024-08" db="EMBL/GenBank/DDBJ databases">
        <authorList>
            <person name="Cucini C."/>
            <person name="Frati F."/>
        </authorList>
    </citation>
    <scope>NUCLEOTIDE SEQUENCE [LARGE SCALE GENOMIC DNA]</scope>
</reference>